<dbReference type="EMBL" id="SRLO01001202">
    <property type="protein sequence ID" value="TNN40298.1"/>
    <property type="molecule type" value="Genomic_DNA"/>
</dbReference>
<evidence type="ECO:0000313" key="2">
    <source>
        <dbReference type="EMBL" id="TNN40298.1"/>
    </source>
</evidence>
<dbReference type="AlphaFoldDB" id="A0A4Z2FGJ2"/>
<dbReference type="Proteomes" id="UP000314294">
    <property type="component" value="Unassembled WGS sequence"/>
</dbReference>
<evidence type="ECO:0000313" key="3">
    <source>
        <dbReference type="Proteomes" id="UP000314294"/>
    </source>
</evidence>
<accession>A0A4Z2FGJ2</accession>
<proteinExistence type="predicted"/>
<protein>
    <submittedName>
        <fullName evidence="2">Uncharacterized protein</fullName>
    </submittedName>
</protein>
<feature type="compositionally biased region" description="Basic and acidic residues" evidence="1">
    <location>
        <begin position="95"/>
        <end position="104"/>
    </location>
</feature>
<reference evidence="2 3" key="1">
    <citation type="submission" date="2019-03" db="EMBL/GenBank/DDBJ databases">
        <title>First draft genome of Liparis tanakae, snailfish: a comprehensive survey of snailfish specific genes.</title>
        <authorList>
            <person name="Kim W."/>
            <person name="Song I."/>
            <person name="Jeong J.-H."/>
            <person name="Kim D."/>
            <person name="Kim S."/>
            <person name="Ryu S."/>
            <person name="Song J.Y."/>
            <person name="Lee S.K."/>
        </authorList>
    </citation>
    <scope>NUCLEOTIDE SEQUENCE [LARGE SCALE GENOMIC DNA]</scope>
    <source>
        <tissue evidence="2">Muscle</tissue>
    </source>
</reference>
<feature type="region of interest" description="Disordered" evidence="1">
    <location>
        <begin position="76"/>
        <end position="144"/>
    </location>
</feature>
<feature type="compositionally biased region" description="Polar residues" evidence="1">
    <location>
        <begin position="105"/>
        <end position="120"/>
    </location>
</feature>
<gene>
    <name evidence="2" type="ORF">EYF80_049545</name>
</gene>
<sequence>MSSAVKPFTVCSTLTESGARGSKNRTSPFTLRGNITLERGGAYLTLRGNIPVTTITVGVTGSTGYSNNHDVIAHHSLGPILRSNTRTEPSPRPATTRERRESQERLVTQESAPILTTRTSPDVMRSPVSCSQSTTMPAPADTRA</sequence>
<keyword evidence="3" id="KW-1185">Reference proteome</keyword>
<organism evidence="2 3">
    <name type="scientific">Liparis tanakae</name>
    <name type="common">Tanaka's snailfish</name>
    <dbReference type="NCBI Taxonomy" id="230148"/>
    <lineage>
        <taxon>Eukaryota</taxon>
        <taxon>Metazoa</taxon>
        <taxon>Chordata</taxon>
        <taxon>Craniata</taxon>
        <taxon>Vertebrata</taxon>
        <taxon>Euteleostomi</taxon>
        <taxon>Actinopterygii</taxon>
        <taxon>Neopterygii</taxon>
        <taxon>Teleostei</taxon>
        <taxon>Neoteleostei</taxon>
        <taxon>Acanthomorphata</taxon>
        <taxon>Eupercaria</taxon>
        <taxon>Perciformes</taxon>
        <taxon>Cottioidei</taxon>
        <taxon>Cottales</taxon>
        <taxon>Liparidae</taxon>
        <taxon>Liparis</taxon>
    </lineage>
</organism>
<name>A0A4Z2FGJ2_9TELE</name>
<evidence type="ECO:0000256" key="1">
    <source>
        <dbReference type="SAM" id="MobiDB-lite"/>
    </source>
</evidence>
<comment type="caution">
    <text evidence="2">The sequence shown here is derived from an EMBL/GenBank/DDBJ whole genome shotgun (WGS) entry which is preliminary data.</text>
</comment>